<keyword evidence="2" id="KW-0732">Signal</keyword>
<keyword evidence="4" id="KW-1185">Reference proteome</keyword>
<comment type="caution">
    <text evidence="3">The sequence shown here is derived from an EMBL/GenBank/DDBJ whole genome shotgun (WGS) entry which is preliminary data.</text>
</comment>
<accession>A0AAE0UB51</accession>
<reference evidence="3" key="1">
    <citation type="journal article" date="2023" name="Mol. Phylogenet. Evol.">
        <title>Genome-scale phylogeny and comparative genomics of the fungal order Sordariales.</title>
        <authorList>
            <person name="Hensen N."/>
            <person name="Bonometti L."/>
            <person name="Westerberg I."/>
            <person name="Brannstrom I.O."/>
            <person name="Guillou S."/>
            <person name="Cros-Aarteil S."/>
            <person name="Calhoun S."/>
            <person name="Haridas S."/>
            <person name="Kuo A."/>
            <person name="Mondo S."/>
            <person name="Pangilinan J."/>
            <person name="Riley R."/>
            <person name="LaButti K."/>
            <person name="Andreopoulos B."/>
            <person name="Lipzen A."/>
            <person name="Chen C."/>
            <person name="Yan M."/>
            <person name="Daum C."/>
            <person name="Ng V."/>
            <person name="Clum A."/>
            <person name="Steindorff A."/>
            <person name="Ohm R.A."/>
            <person name="Martin F."/>
            <person name="Silar P."/>
            <person name="Natvig D.O."/>
            <person name="Lalanne C."/>
            <person name="Gautier V."/>
            <person name="Ament-Velasquez S.L."/>
            <person name="Kruys A."/>
            <person name="Hutchinson M.I."/>
            <person name="Powell A.J."/>
            <person name="Barry K."/>
            <person name="Miller A.N."/>
            <person name="Grigoriev I.V."/>
            <person name="Debuchy R."/>
            <person name="Gladieux P."/>
            <person name="Hiltunen Thoren M."/>
            <person name="Johannesson H."/>
        </authorList>
    </citation>
    <scope>NUCLEOTIDE SEQUENCE</scope>
    <source>
        <strain evidence="3">FGSC 1904</strain>
    </source>
</reference>
<protein>
    <recommendedName>
        <fullName evidence="5">Secreted protein</fullName>
    </recommendedName>
</protein>
<feature type="region of interest" description="Disordered" evidence="1">
    <location>
        <begin position="43"/>
        <end position="67"/>
    </location>
</feature>
<evidence type="ECO:0008006" key="5">
    <source>
        <dbReference type="Google" id="ProtNLM"/>
    </source>
</evidence>
<gene>
    <name evidence="3" type="ORF">B0T20DRAFT_226181</name>
</gene>
<evidence type="ECO:0000256" key="2">
    <source>
        <dbReference type="SAM" id="SignalP"/>
    </source>
</evidence>
<feature type="chain" id="PRO_5042196345" description="Secreted protein" evidence="2">
    <location>
        <begin position="22"/>
        <end position="79"/>
    </location>
</feature>
<feature type="compositionally biased region" description="Polar residues" evidence="1">
    <location>
        <begin position="56"/>
        <end position="67"/>
    </location>
</feature>
<organism evidence="3 4">
    <name type="scientific">Sordaria brevicollis</name>
    <dbReference type="NCBI Taxonomy" id="83679"/>
    <lineage>
        <taxon>Eukaryota</taxon>
        <taxon>Fungi</taxon>
        <taxon>Dikarya</taxon>
        <taxon>Ascomycota</taxon>
        <taxon>Pezizomycotina</taxon>
        <taxon>Sordariomycetes</taxon>
        <taxon>Sordariomycetidae</taxon>
        <taxon>Sordariales</taxon>
        <taxon>Sordariaceae</taxon>
        <taxon>Sordaria</taxon>
    </lineage>
</organism>
<reference evidence="3" key="2">
    <citation type="submission" date="2023-07" db="EMBL/GenBank/DDBJ databases">
        <authorList>
            <consortium name="Lawrence Berkeley National Laboratory"/>
            <person name="Haridas S."/>
            <person name="Hensen N."/>
            <person name="Bonometti L."/>
            <person name="Westerberg I."/>
            <person name="Brannstrom I.O."/>
            <person name="Guillou S."/>
            <person name="Cros-Aarteil S."/>
            <person name="Calhoun S."/>
            <person name="Kuo A."/>
            <person name="Mondo S."/>
            <person name="Pangilinan J."/>
            <person name="Riley R."/>
            <person name="LaButti K."/>
            <person name="Andreopoulos B."/>
            <person name="Lipzen A."/>
            <person name="Chen C."/>
            <person name="Yanf M."/>
            <person name="Daum C."/>
            <person name="Ng V."/>
            <person name="Clum A."/>
            <person name="Steindorff A."/>
            <person name="Ohm R."/>
            <person name="Martin F."/>
            <person name="Silar P."/>
            <person name="Natvig D."/>
            <person name="Lalanne C."/>
            <person name="Gautier V."/>
            <person name="Ament-velasquez S.L."/>
            <person name="Kruys A."/>
            <person name="Hutchinson M.I."/>
            <person name="Powell A.J."/>
            <person name="Barry K."/>
            <person name="Miller A.N."/>
            <person name="Grigoriev I.V."/>
            <person name="Debuchy R."/>
            <person name="Gladieux P."/>
            <person name="Thoren M.H."/>
            <person name="Johannesson H."/>
        </authorList>
    </citation>
    <scope>NUCLEOTIDE SEQUENCE</scope>
    <source>
        <strain evidence="3">FGSC 1904</strain>
    </source>
</reference>
<evidence type="ECO:0000313" key="3">
    <source>
        <dbReference type="EMBL" id="KAK3397656.1"/>
    </source>
</evidence>
<dbReference type="Proteomes" id="UP001281003">
    <property type="component" value="Unassembled WGS sequence"/>
</dbReference>
<evidence type="ECO:0000313" key="4">
    <source>
        <dbReference type="Proteomes" id="UP001281003"/>
    </source>
</evidence>
<dbReference type="EMBL" id="JAUTDP010000007">
    <property type="protein sequence ID" value="KAK3397656.1"/>
    <property type="molecule type" value="Genomic_DNA"/>
</dbReference>
<evidence type="ECO:0000256" key="1">
    <source>
        <dbReference type="SAM" id="MobiDB-lite"/>
    </source>
</evidence>
<dbReference type="AlphaFoldDB" id="A0AAE0UB51"/>
<sequence length="79" mass="8824">MNMFKLVCTTYSTCLLPGVHCLLLELSTARFVYNSATSLLVQSDTPDQEKPGTLSVPRTQQARQASKPSKIQWCVCAMW</sequence>
<proteinExistence type="predicted"/>
<feature type="signal peptide" evidence="2">
    <location>
        <begin position="1"/>
        <end position="21"/>
    </location>
</feature>
<name>A0AAE0UB51_SORBR</name>